<accession>A0ABN0XEM6</accession>
<dbReference type="EMBL" id="BAAABW010000024">
    <property type="protein sequence ID" value="GAA0362234.1"/>
    <property type="molecule type" value="Genomic_DNA"/>
</dbReference>
<evidence type="ECO:0000313" key="3">
    <source>
        <dbReference type="Proteomes" id="UP001500063"/>
    </source>
</evidence>
<proteinExistence type="predicted"/>
<sequence>MAVAATTAAVAGSAGVEWGVERVTQVGCVTHAMSMVTVSKTPGVAAPTSGERRRRCHVRDRMREP</sequence>
<evidence type="ECO:0000256" key="1">
    <source>
        <dbReference type="SAM" id="MobiDB-lite"/>
    </source>
</evidence>
<name>A0ABN0XEM6_9ACTN</name>
<protein>
    <recommendedName>
        <fullName evidence="4">Secreted protein</fullName>
    </recommendedName>
</protein>
<feature type="region of interest" description="Disordered" evidence="1">
    <location>
        <begin position="42"/>
        <end position="65"/>
    </location>
</feature>
<evidence type="ECO:0008006" key="4">
    <source>
        <dbReference type="Google" id="ProtNLM"/>
    </source>
</evidence>
<organism evidence="2 3">
    <name type="scientific">Streptomyces blastmyceticus</name>
    <dbReference type="NCBI Taxonomy" id="68180"/>
    <lineage>
        <taxon>Bacteria</taxon>
        <taxon>Bacillati</taxon>
        <taxon>Actinomycetota</taxon>
        <taxon>Actinomycetes</taxon>
        <taxon>Kitasatosporales</taxon>
        <taxon>Streptomycetaceae</taxon>
        <taxon>Streptomyces</taxon>
    </lineage>
</organism>
<keyword evidence="3" id="KW-1185">Reference proteome</keyword>
<gene>
    <name evidence="2" type="ORF">GCM10010319_44940</name>
</gene>
<comment type="caution">
    <text evidence="2">The sequence shown here is derived from an EMBL/GenBank/DDBJ whole genome shotgun (WGS) entry which is preliminary data.</text>
</comment>
<reference evidence="2 3" key="1">
    <citation type="journal article" date="2019" name="Int. J. Syst. Evol. Microbiol.">
        <title>The Global Catalogue of Microorganisms (GCM) 10K type strain sequencing project: providing services to taxonomists for standard genome sequencing and annotation.</title>
        <authorList>
            <consortium name="The Broad Institute Genomics Platform"/>
            <consortium name="The Broad Institute Genome Sequencing Center for Infectious Disease"/>
            <person name="Wu L."/>
            <person name="Ma J."/>
        </authorList>
    </citation>
    <scope>NUCLEOTIDE SEQUENCE [LARGE SCALE GENOMIC DNA]</scope>
    <source>
        <strain evidence="2 3">JCM 4565</strain>
    </source>
</reference>
<dbReference type="Proteomes" id="UP001500063">
    <property type="component" value="Unassembled WGS sequence"/>
</dbReference>
<evidence type="ECO:0000313" key="2">
    <source>
        <dbReference type="EMBL" id="GAA0362234.1"/>
    </source>
</evidence>